<accession>D6SNS3</accession>
<protein>
    <submittedName>
        <fullName evidence="2">KilA-N, DNA-binding domain protein</fullName>
    </submittedName>
</protein>
<keyword evidence="3" id="KW-1185">Reference proteome</keyword>
<dbReference type="Proteomes" id="UP000005496">
    <property type="component" value="Unassembled WGS sequence"/>
</dbReference>
<dbReference type="AlphaFoldDB" id="D6SNS3"/>
<organism evidence="2 3">
    <name type="scientific">Desulfonatronospira thiodismutans ASO3-1</name>
    <dbReference type="NCBI Taxonomy" id="555779"/>
    <lineage>
        <taxon>Bacteria</taxon>
        <taxon>Pseudomonadati</taxon>
        <taxon>Thermodesulfobacteriota</taxon>
        <taxon>Desulfovibrionia</taxon>
        <taxon>Desulfovibrionales</taxon>
        <taxon>Desulfonatronovibrionaceae</taxon>
        <taxon>Desulfonatronospira</taxon>
    </lineage>
</organism>
<gene>
    <name evidence="2" type="ORF">Dthio_PD1754</name>
</gene>
<sequence>MDEIIPVENITSLIYQIRGYKVMLDKDLAELYGVETKRLKEQVRRNMERFPEDFMFELSQDEHENLRSQFATSSWGGTRYVPMAFTEHGVLMLSSVLKSDKAIQVNIQIMRAFTRLRQLVLDSS</sequence>
<dbReference type="OrthoDB" id="9816206at2"/>
<dbReference type="EMBL" id="ACJN02000002">
    <property type="protein sequence ID" value="EFI34399.1"/>
    <property type="molecule type" value="Genomic_DNA"/>
</dbReference>
<evidence type="ECO:0000313" key="2">
    <source>
        <dbReference type="EMBL" id="EFI34399.1"/>
    </source>
</evidence>
<keyword evidence="2" id="KW-0238">DNA-binding</keyword>
<proteinExistence type="predicted"/>
<dbReference type="GO" id="GO:0003677">
    <property type="term" value="F:DNA binding"/>
    <property type="evidence" value="ECO:0007669"/>
    <property type="project" value="UniProtKB-KW"/>
</dbReference>
<dbReference type="InterPro" id="IPR018873">
    <property type="entry name" value="KilA-N_DNA-bd_domain"/>
</dbReference>
<comment type="caution">
    <text evidence="2">The sequence shown here is derived from an EMBL/GenBank/DDBJ whole genome shotgun (WGS) entry which is preliminary data.</text>
</comment>
<dbReference type="eggNOG" id="COG1502">
    <property type="taxonomic scope" value="Bacteria"/>
</dbReference>
<dbReference type="RefSeq" id="WP_008869722.1">
    <property type="nucleotide sequence ID" value="NZ_ACJN02000002.1"/>
</dbReference>
<name>D6SNS3_9BACT</name>
<evidence type="ECO:0000313" key="3">
    <source>
        <dbReference type="Proteomes" id="UP000005496"/>
    </source>
</evidence>
<evidence type="ECO:0000259" key="1">
    <source>
        <dbReference type="Pfam" id="PF10543"/>
    </source>
</evidence>
<feature type="domain" description="KilA-N DNA-binding" evidence="1">
    <location>
        <begin position="13"/>
        <end position="96"/>
    </location>
</feature>
<reference evidence="2" key="1">
    <citation type="submission" date="2010-05" db="EMBL/GenBank/DDBJ databases">
        <title>The draft genome of Desulfonatronospira thiodismutans ASO3-1.</title>
        <authorList>
            <consortium name="US DOE Joint Genome Institute (JGI-PGF)"/>
            <person name="Lucas S."/>
            <person name="Copeland A."/>
            <person name="Lapidus A."/>
            <person name="Cheng J.-F."/>
            <person name="Bruce D."/>
            <person name="Goodwin L."/>
            <person name="Pitluck S."/>
            <person name="Chertkov O."/>
            <person name="Brettin T."/>
            <person name="Detter J.C."/>
            <person name="Han C."/>
            <person name="Land M.L."/>
            <person name="Hauser L."/>
            <person name="Kyrpides N."/>
            <person name="Mikhailova N."/>
            <person name="Muyzer G."/>
            <person name="Woyke T."/>
        </authorList>
    </citation>
    <scope>NUCLEOTIDE SEQUENCE [LARGE SCALE GENOMIC DNA]</scope>
    <source>
        <strain evidence="2">ASO3-1</strain>
    </source>
</reference>
<dbReference type="Pfam" id="PF10543">
    <property type="entry name" value="ORF6N"/>
    <property type="match status" value="1"/>
</dbReference>